<keyword evidence="7" id="KW-0687">Ribonucleoprotein</keyword>
<keyword evidence="7" id="KW-0689">Ribosomal protein</keyword>
<comment type="catalytic activity">
    <reaction evidence="6">
        <text>L-lysyl-[protein] + 3 S-adenosyl-L-methionine = N(6),N(6),N(6)-trimethyl-L-lysyl-[protein] + 3 S-adenosyl-L-homocysteine + 3 H(+)</text>
        <dbReference type="Rhea" id="RHEA:54192"/>
        <dbReference type="Rhea" id="RHEA-COMP:9752"/>
        <dbReference type="Rhea" id="RHEA-COMP:13826"/>
        <dbReference type="ChEBI" id="CHEBI:15378"/>
        <dbReference type="ChEBI" id="CHEBI:29969"/>
        <dbReference type="ChEBI" id="CHEBI:57856"/>
        <dbReference type="ChEBI" id="CHEBI:59789"/>
        <dbReference type="ChEBI" id="CHEBI:61961"/>
    </reaction>
</comment>
<accession>A0ABS7Z877</accession>
<dbReference type="NCBIfam" id="NF001785">
    <property type="entry name" value="PRK00517.2-2"/>
    <property type="match status" value="1"/>
</dbReference>
<reference evidence="7" key="1">
    <citation type="submission" date="2020-10" db="EMBL/GenBank/DDBJ databases">
        <authorList>
            <person name="Lu T."/>
            <person name="Wang Q."/>
            <person name="Han X."/>
        </authorList>
    </citation>
    <scope>NUCLEOTIDE SEQUENCE</scope>
    <source>
        <strain evidence="7">WQ 366</strain>
    </source>
</reference>
<dbReference type="InterPro" id="IPR029063">
    <property type="entry name" value="SAM-dependent_MTases_sf"/>
</dbReference>
<dbReference type="RefSeq" id="WP_225553849.1">
    <property type="nucleotide sequence ID" value="NZ_JADEYP010000021.1"/>
</dbReference>
<evidence type="ECO:0000313" key="8">
    <source>
        <dbReference type="Proteomes" id="UP001165302"/>
    </source>
</evidence>
<dbReference type="PANTHER" id="PTHR43648">
    <property type="entry name" value="ELECTRON TRANSFER FLAVOPROTEIN BETA SUBUNIT LYSINE METHYLTRANSFERASE"/>
    <property type="match status" value="1"/>
</dbReference>
<dbReference type="EMBL" id="JADEYP010000021">
    <property type="protein sequence ID" value="MCA5005777.1"/>
    <property type="molecule type" value="Genomic_DNA"/>
</dbReference>
<feature type="binding site" evidence="6">
    <location>
        <position position="150"/>
    </location>
    <ligand>
        <name>S-adenosyl-L-methionine</name>
        <dbReference type="ChEBI" id="CHEBI:59789"/>
    </ligand>
</feature>
<dbReference type="GO" id="GO:0032259">
    <property type="term" value="P:methylation"/>
    <property type="evidence" value="ECO:0007669"/>
    <property type="project" value="UniProtKB-KW"/>
</dbReference>
<dbReference type="Proteomes" id="UP001165302">
    <property type="component" value="Unassembled WGS sequence"/>
</dbReference>
<dbReference type="SUPFAM" id="SSF53335">
    <property type="entry name" value="S-adenosyl-L-methionine-dependent methyltransferases"/>
    <property type="match status" value="1"/>
</dbReference>
<dbReference type="InterPro" id="IPR050078">
    <property type="entry name" value="Ribosomal_L11_MeTrfase_PrmA"/>
</dbReference>
<proteinExistence type="inferred from homology"/>
<evidence type="ECO:0000256" key="4">
    <source>
        <dbReference type="ARBA" id="ARBA00022679"/>
    </source>
</evidence>
<comment type="subcellular location">
    <subcellularLocation>
        <location evidence="6">Cytoplasm</location>
    </subcellularLocation>
</comment>
<evidence type="ECO:0000256" key="3">
    <source>
        <dbReference type="ARBA" id="ARBA00022603"/>
    </source>
</evidence>
<comment type="similarity">
    <text evidence="1 6">Belongs to the methyltransferase superfamily. PrmA family.</text>
</comment>
<sequence length="279" mass="31488">MKYTAVNFVSTDIQDWQKDLLIAELADIGFDTFEDAENGFSGYIPSSNLDLQALETLLLGKVVDYHLDYTVADIKEENWNALWESNFNPIIVDGMCYVRATFHESKPEYNYEIIIDPKMSFGTGHHQTTSMMLSYILENEFKDKKVLDMGCGTGILAIFASKKDANTVLAVDYDDICVESVKENSELNNIENIEAMLGSKEVIADKKFNTILANINRNILLDQLSTYAACLEQKGELYISGFYEIEDLPILKAACANNDLTFVSHKTLDKWCAAKFVKE</sequence>
<keyword evidence="2 6" id="KW-0963">Cytoplasm</keyword>
<feature type="binding site" evidence="6">
    <location>
        <position position="129"/>
    </location>
    <ligand>
        <name>S-adenosyl-L-methionine</name>
        <dbReference type="ChEBI" id="CHEBI:59789"/>
    </ligand>
</feature>
<evidence type="ECO:0000256" key="2">
    <source>
        <dbReference type="ARBA" id="ARBA00022490"/>
    </source>
</evidence>
<evidence type="ECO:0000256" key="5">
    <source>
        <dbReference type="ARBA" id="ARBA00022691"/>
    </source>
</evidence>
<comment type="function">
    <text evidence="6">Methylates ribosomal protein L11.</text>
</comment>
<organism evidence="7 8">
    <name type="scientific">Sphingobacterium bovistauri</name>
    <dbReference type="NCBI Taxonomy" id="2781959"/>
    <lineage>
        <taxon>Bacteria</taxon>
        <taxon>Pseudomonadati</taxon>
        <taxon>Bacteroidota</taxon>
        <taxon>Sphingobacteriia</taxon>
        <taxon>Sphingobacteriales</taxon>
        <taxon>Sphingobacteriaceae</taxon>
        <taxon>Sphingobacterium</taxon>
    </lineage>
</organism>
<comment type="caution">
    <text evidence="7">The sequence shown here is derived from an EMBL/GenBank/DDBJ whole genome shotgun (WGS) entry which is preliminary data.</text>
</comment>
<keyword evidence="3 6" id="KW-0489">Methyltransferase</keyword>
<gene>
    <name evidence="6 7" type="primary">prmA</name>
    <name evidence="7" type="ORF">IPZ78_11505</name>
</gene>
<name>A0ABS7Z877_9SPHI</name>
<dbReference type="EC" id="2.1.1.-" evidence="6"/>
<dbReference type="PANTHER" id="PTHR43648:SF1">
    <property type="entry name" value="ELECTRON TRANSFER FLAVOPROTEIN BETA SUBUNIT LYSINE METHYLTRANSFERASE"/>
    <property type="match status" value="1"/>
</dbReference>
<dbReference type="GO" id="GO:0005840">
    <property type="term" value="C:ribosome"/>
    <property type="evidence" value="ECO:0007669"/>
    <property type="project" value="UniProtKB-KW"/>
</dbReference>
<keyword evidence="5 6" id="KW-0949">S-adenosyl-L-methionine</keyword>
<keyword evidence="8" id="KW-1185">Reference proteome</keyword>
<evidence type="ECO:0000256" key="1">
    <source>
        <dbReference type="ARBA" id="ARBA00009741"/>
    </source>
</evidence>
<dbReference type="GO" id="GO:0008168">
    <property type="term" value="F:methyltransferase activity"/>
    <property type="evidence" value="ECO:0007669"/>
    <property type="project" value="UniProtKB-KW"/>
</dbReference>
<feature type="binding site" evidence="6">
    <location>
        <position position="172"/>
    </location>
    <ligand>
        <name>S-adenosyl-L-methionine</name>
        <dbReference type="ChEBI" id="CHEBI:59789"/>
    </ligand>
</feature>
<feature type="binding site" evidence="6">
    <location>
        <position position="214"/>
    </location>
    <ligand>
        <name>S-adenosyl-L-methionine</name>
        <dbReference type="ChEBI" id="CHEBI:59789"/>
    </ligand>
</feature>
<keyword evidence="4 6" id="KW-0808">Transferase</keyword>
<protein>
    <recommendedName>
        <fullName evidence="6">Ribosomal protein L11 methyltransferase</fullName>
        <shortName evidence="6">L11 Mtase</shortName>
        <ecNumber evidence="6">2.1.1.-</ecNumber>
    </recommendedName>
</protein>
<dbReference type="InterPro" id="IPR004498">
    <property type="entry name" value="Ribosomal_PrmA_MeTrfase"/>
</dbReference>
<dbReference type="CDD" id="cd02440">
    <property type="entry name" value="AdoMet_MTases"/>
    <property type="match status" value="1"/>
</dbReference>
<evidence type="ECO:0000256" key="6">
    <source>
        <dbReference type="HAMAP-Rule" id="MF_00735"/>
    </source>
</evidence>
<evidence type="ECO:0000313" key="7">
    <source>
        <dbReference type="EMBL" id="MCA5005777.1"/>
    </source>
</evidence>
<dbReference type="Gene3D" id="3.40.50.150">
    <property type="entry name" value="Vaccinia Virus protein VP39"/>
    <property type="match status" value="1"/>
</dbReference>
<dbReference type="HAMAP" id="MF_00735">
    <property type="entry name" value="Methyltr_PrmA"/>
    <property type="match status" value="1"/>
</dbReference>
<dbReference type="Pfam" id="PF06325">
    <property type="entry name" value="PrmA"/>
    <property type="match status" value="1"/>
</dbReference>